<evidence type="ECO:0000313" key="4">
    <source>
        <dbReference type="Proteomes" id="UP000481033"/>
    </source>
</evidence>
<accession>A0A6M0RW52</accession>
<feature type="coiled-coil region" evidence="1">
    <location>
        <begin position="72"/>
        <end position="134"/>
    </location>
</feature>
<comment type="caution">
    <text evidence="3">The sequence shown here is derived from an EMBL/GenBank/DDBJ whole genome shotgun (WGS) entry which is preliminary data.</text>
</comment>
<name>A0A6M0RW52_9CYAN</name>
<organism evidence="3 4">
    <name type="scientific">Adonisia turfae CCMR0081</name>
    <dbReference type="NCBI Taxonomy" id="2292702"/>
    <lineage>
        <taxon>Bacteria</taxon>
        <taxon>Bacillati</taxon>
        <taxon>Cyanobacteriota</taxon>
        <taxon>Adonisia</taxon>
        <taxon>Adonisia turfae</taxon>
    </lineage>
</organism>
<sequence>MVTVQNGEGAQGFTGYTTPDGDCVNPAYIAEFFDQMGDALQTAICDGRIEDRVFVLEQFAAMQTVLDTLVNQEGFTAQVQQLQNLIESLQDQDGDGVNDLQQVKDRLDALESSYNSQQQQINQHGDQITNLQTNQTTIQTTQATQGQQIADLQGQLENIDLDSLGLDADAIRCEAVTDIYNAVQAGVNAFQQRLQVNCVLPTSLDQVNTESDTQPPAEPPAGDSGGDGEDVPDTL</sequence>
<dbReference type="Proteomes" id="UP000481033">
    <property type="component" value="Unassembled WGS sequence"/>
</dbReference>
<evidence type="ECO:0000256" key="1">
    <source>
        <dbReference type="SAM" id="Coils"/>
    </source>
</evidence>
<evidence type="ECO:0000256" key="2">
    <source>
        <dbReference type="SAM" id="MobiDB-lite"/>
    </source>
</evidence>
<feature type="region of interest" description="Disordered" evidence="2">
    <location>
        <begin position="206"/>
        <end position="235"/>
    </location>
</feature>
<keyword evidence="4" id="KW-1185">Reference proteome</keyword>
<reference evidence="3 4" key="1">
    <citation type="journal article" date="2020" name="Microb. Ecol.">
        <title>Ecogenomics of the Marine Benthic Filamentous Cyanobacterium Adonisia.</title>
        <authorList>
            <person name="Walter J.M."/>
            <person name="Coutinho F.H."/>
            <person name="Leomil L."/>
            <person name="Hargreaves P.I."/>
            <person name="Campeao M.E."/>
            <person name="Vieira V.V."/>
            <person name="Silva B.S."/>
            <person name="Fistarol G.O."/>
            <person name="Salomon P.S."/>
            <person name="Sawabe T."/>
            <person name="Mino S."/>
            <person name="Hosokawa M."/>
            <person name="Miyashita H."/>
            <person name="Maruyama F."/>
            <person name="van Verk M.C."/>
            <person name="Dutilh B.E."/>
            <person name="Thompson C.C."/>
            <person name="Thompson F.L."/>
        </authorList>
    </citation>
    <scope>NUCLEOTIDE SEQUENCE [LARGE SCALE GENOMIC DNA]</scope>
    <source>
        <strain evidence="3 4">CCMR0081</strain>
    </source>
</reference>
<keyword evidence="1" id="KW-0175">Coiled coil</keyword>
<gene>
    <name evidence="3" type="ORF">DXZ20_32825</name>
</gene>
<dbReference type="Gene3D" id="1.10.287.1490">
    <property type="match status" value="1"/>
</dbReference>
<protein>
    <submittedName>
        <fullName evidence="3">Uncharacterized protein</fullName>
    </submittedName>
</protein>
<evidence type="ECO:0000313" key="3">
    <source>
        <dbReference type="EMBL" id="NEZ60346.1"/>
    </source>
</evidence>
<proteinExistence type="predicted"/>
<dbReference type="EMBL" id="QXHD01000004">
    <property type="protein sequence ID" value="NEZ60346.1"/>
    <property type="molecule type" value="Genomic_DNA"/>
</dbReference>
<dbReference type="RefSeq" id="WP_163702917.1">
    <property type="nucleotide sequence ID" value="NZ_QXHD01000004.1"/>
</dbReference>
<dbReference type="AlphaFoldDB" id="A0A6M0RW52"/>
<feature type="compositionally biased region" description="Acidic residues" evidence="2">
    <location>
        <begin position="226"/>
        <end position="235"/>
    </location>
</feature>